<evidence type="ECO:0000313" key="12">
    <source>
        <dbReference type="Proteomes" id="UP000823865"/>
    </source>
</evidence>
<dbReference type="InterPro" id="IPR002052">
    <property type="entry name" value="DNA_methylase_N6_adenine_CS"/>
</dbReference>
<keyword evidence="9" id="KW-0175">Coiled coil</keyword>
<comment type="catalytic activity">
    <reaction evidence="8">
        <text>a 2'-deoxyadenosine in DNA + S-adenosyl-L-methionine = an N(6)-methyl-2'-deoxyadenosine in DNA + S-adenosyl-L-homocysteine + H(+)</text>
        <dbReference type="Rhea" id="RHEA:15197"/>
        <dbReference type="Rhea" id="RHEA-COMP:12418"/>
        <dbReference type="Rhea" id="RHEA-COMP:12419"/>
        <dbReference type="ChEBI" id="CHEBI:15378"/>
        <dbReference type="ChEBI" id="CHEBI:57856"/>
        <dbReference type="ChEBI" id="CHEBI:59789"/>
        <dbReference type="ChEBI" id="CHEBI:90615"/>
        <dbReference type="ChEBI" id="CHEBI:90616"/>
        <dbReference type="EC" id="2.1.1.72"/>
    </reaction>
</comment>
<dbReference type="PANTHER" id="PTHR42933:SF4">
    <property type="entry name" value="TYPE I RESTRICTION ENZYME ECOKI METHYLASE SUBUNIT"/>
    <property type="match status" value="1"/>
</dbReference>
<dbReference type="Gene3D" id="3.90.220.20">
    <property type="entry name" value="DNA methylase specificity domains"/>
    <property type="match status" value="2"/>
</dbReference>
<evidence type="ECO:0000256" key="4">
    <source>
        <dbReference type="ARBA" id="ARBA00022679"/>
    </source>
</evidence>
<evidence type="ECO:0000256" key="3">
    <source>
        <dbReference type="ARBA" id="ARBA00022603"/>
    </source>
</evidence>
<comment type="caution">
    <text evidence="11">The sequence shown here is derived from an EMBL/GenBank/DDBJ whole genome shotgun (WGS) entry which is preliminary data.</text>
</comment>
<dbReference type="Gene3D" id="3.40.50.150">
    <property type="entry name" value="Vaccinia Virus protein VP39"/>
    <property type="match status" value="1"/>
</dbReference>
<evidence type="ECO:0000259" key="10">
    <source>
        <dbReference type="Pfam" id="PF02384"/>
    </source>
</evidence>
<dbReference type="InterPro" id="IPR003356">
    <property type="entry name" value="DNA_methylase_A-5"/>
</dbReference>
<dbReference type="Proteomes" id="UP000823865">
    <property type="component" value="Unassembled WGS sequence"/>
</dbReference>
<dbReference type="InterPro" id="IPR044946">
    <property type="entry name" value="Restrct_endonuc_typeI_TRD_sf"/>
</dbReference>
<comment type="similarity">
    <text evidence="1">Belongs to the N(4)/N(6)-methyltransferase family.</text>
</comment>
<dbReference type="CDD" id="cd17260">
    <property type="entry name" value="RMtype1_S_EcoEI-TRD1-CR1_like"/>
    <property type="match status" value="1"/>
</dbReference>
<accession>A0A9E2P340</accession>
<evidence type="ECO:0000256" key="1">
    <source>
        <dbReference type="ARBA" id="ARBA00006594"/>
    </source>
</evidence>
<dbReference type="EMBL" id="JAHLFU010000226">
    <property type="protein sequence ID" value="MBU3854361.1"/>
    <property type="molecule type" value="Genomic_DNA"/>
</dbReference>
<dbReference type="GO" id="GO:0009307">
    <property type="term" value="P:DNA restriction-modification system"/>
    <property type="evidence" value="ECO:0007669"/>
    <property type="project" value="UniProtKB-KW"/>
</dbReference>
<dbReference type="InterPro" id="IPR051537">
    <property type="entry name" value="DNA_Adenine_Mtase"/>
</dbReference>
<dbReference type="GO" id="GO:0009007">
    <property type="term" value="F:site-specific DNA-methyltransferase (adenine-specific) activity"/>
    <property type="evidence" value="ECO:0007669"/>
    <property type="project" value="UniProtKB-EC"/>
</dbReference>
<feature type="domain" description="DNA methylase adenine-specific" evidence="10">
    <location>
        <begin position="416"/>
        <end position="666"/>
    </location>
</feature>
<sequence length="1306" mass="149891">MITKDNIKKLLSVLCFEQDGDVFTKLYEGSSSPLRVDIVNEHFYYKEIGITVGRDTTSNFSEPENFVVFECIDRLLSMGYKPEHIELEPTWKLGHTQKGGYADIWVRTHSGLSGEMATDKESLLIIECKKPDEFDGAWKDTLEDGAQLFSYFQQEQATKFLCLYTSDLDGEKIKPEYYLINVQDNEDLLINNSNLLTYKEAKNNKQLFRVWHDTYQCDAATRGLFEDDIQPYHIGKNKFSVKDLYPISNEEIKKKYNEFATTLRRHNVGAKENAFDKLVNLFLAKVVDETNNPDNLHFYWKGAAYDDDFSLQDRLQRLYRDGMEKFLNETVTYIENEQIEKAFRWYKKDPDATMKTVMEYFRALKFYSDNDFSFISVHNERLFKENAKILREVLLMLQNIKLKSTTEEGKDTETNQFLGDLFEGFLTKGVKQSEGQYFTPMPIVRFIVSSLPLEQIVSQSKSIPSCIDYACGAGHFLTEYAVRIKEFVEKHRPDIDIHEYYKHITGIEKEYRLSKVSKVSAFMYGHDETNIIYADALQPHDALQQNSYDILVANPPYAVTGFLETLSDSDRAMFSLFNKNINTAKNNAIETFFMERSAQLMRAGGVAGIVLPISVLNKGGIYACAREIILENFDIVSLAEFGSGTFGKTGTNTVVLFLRRKETNTPAAEHYRNRVRTWFDTNDNAEDIYQDEHLLQAYCDHCGYGLEDYRTFLKNGTINETLSETEVFQAYCESFDSTDRNAMKGVCDLAKDIRNRFRARSKTKTYRMQTDVQKTTEKEKALRNFIISIEREKIYIFLLAFTVDTSVLIVKSPTTTAAIKKFLGYEWSDSKGNEGIEYLHLTKSKSESDDEGDDDDTVQQIRGINGIRTPLFNPDDLYDAEKINTLIRKNFLNEDVVVPEELSEMVSQARLVDMIDFKQTAFDKTIKTSIALQINVESKYDIIPLKKFVIAINPSRDEFHDIDGKTLASFVEMSSLGLGTIKNKIDRPISEISSGGYTNFRENDVLVAKITPCMENGKCALAENLTNQIGFGSTEFHVIRASNKERAKYVLEFINREYIRKVAASNMIGASGHRRVPQYFYEQMPIPDAPQEIIKSIVIETEAVDKEVKKARKQIENAESEIEQNFFNATKNATKILRLNDSRIFNLSIGRRVVSNEIVPNGQYQVVSANVHDEFGRIDYSVLDDFSVPSILWGIDGDWMVNYIEKNILFAPTDHCGVIRVLDETEILPKYLTYPLFKAGERERFSRANRASTERVRSLTMIVPDIDTQKDVVAKVKECETLIAEAKSIIDDSAKRKQEILDKYLK</sequence>
<dbReference type="SUPFAM" id="SSF53335">
    <property type="entry name" value="S-adenosyl-L-methionine-dependent methyltransferases"/>
    <property type="match status" value="1"/>
</dbReference>
<protein>
    <recommendedName>
        <fullName evidence="2">site-specific DNA-methyltransferase (adenine-specific)</fullName>
        <ecNumber evidence="2">2.1.1.72</ecNumber>
    </recommendedName>
</protein>
<dbReference type="PRINTS" id="PR00507">
    <property type="entry name" value="N12N6MTFRASE"/>
</dbReference>
<evidence type="ECO:0000256" key="5">
    <source>
        <dbReference type="ARBA" id="ARBA00022691"/>
    </source>
</evidence>
<evidence type="ECO:0000256" key="7">
    <source>
        <dbReference type="ARBA" id="ARBA00023125"/>
    </source>
</evidence>
<dbReference type="PANTHER" id="PTHR42933">
    <property type="entry name" value="SLR6095 PROTEIN"/>
    <property type="match status" value="1"/>
</dbReference>
<keyword evidence="7" id="KW-0238">DNA-binding</keyword>
<dbReference type="EC" id="2.1.1.72" evidence="2"/>
<dbReference type="PROSITE" id="PS00092">
    <property type="entry name" value="N6_MTASE"/>
    <property type="match status" value="1"/>
</dbReference>
<dbReference type="GO" id="GO:0003677">
    <property type="term" value="F:DNA binding"/>
    <property type="evidence" value="ECO:0007669"/>
    <property type="project" value="UniProtKB-KW"/>
</dbReference>
<keyword evidence="6" id="KW-0680">Restriction system</keyword>
<gene>
    <name evidence="11" type="ORF">H9789_11215</name>
</gene>
<dbReference type="InterPro" id="IPR029063">
    <property type="entry name" value="SAM-dependent_MTases_sf"/>
</dbReference>
<dbReference type="GO" id="GO:0008170">
    <property type="term" value="F:N-methyltransferase activity"/>
    <property type="evidence" value="ECO:0007669"/>
    <property type="project" value="InterPro"/>
</dbReference>
<keyword evidence="4" id="KW-0808">Transferase</keyword>
<evidence type="ECO:0000256" key="8">
    <source>
        <dbReference type="ARBA" id="ARBA00047942"/>
    </source>
</evidence>
<evidence type="ECO:0000313" key="11">
    <source>
        <dbReference type="EMBL" id="MBU3854361.1"/>
    </source>
</evidence>
<dbReference type="GO" id="GO:0032259">
    <property type="term" value="P:methylation"/>
    <property type="evidence" value="ECO:0007669"/>
    <property type="project" value="UniProtKB-KW"/>
</dbReference>
<evidence type="ECO:0000256" key="9">
    <source>
        <dbReference type="SAM" id="Coils"/>
    </source>
</evidence>
<dbReference type="SUPFAM" id="SSF116734">
    <property type="entry name" value="DNA methylase specificity domain"/>
    <property type="match status" value="2"/>
</dbReference>
<keyword evidence="3 11" id="KW-0489">Methyltransferase</keyword>
<name>A0A9E2P340_9BACT</name>
<organism evidence="11 12">
    <name type="scientific">Candidatus Paraprevotella stercoravium</name>
    <dbReference type="NCBI Taxonomy" id="2838725"/>
    <lineage>
        <taxon>Bacteria</taxon>
        <taxon>Pseudomonadati</taxon>
        <taxon>Bacteroidota</taxon>
        <taxon>Bacteroidia</taxon>
        <taxon>Bacteroidales</taxon>
        <taxon>Prevotellaceae</taxon>
        <taxon>Paraprevotella</taxon>
    </lineage>
</organism>
<reference evidence="11" key="1">
    <citation type="journal article" date="2021" name="PeerJ">
        <title>Extensive microbial diversity within the chicken gut microbiome revealed by metagenomics and culture.</title>
        <authorList>
            <person name="Gilroy R."/>
            <person name="Ravi A."/>
            <person name="Getino M."/>
            <person name="Pursley I."/>
            <person name="Horton D.L."/>
            <person name="Alikhan N.F."/>
            <person name="Baker D."/>
            <person name="Gharbi K."/>
            <person name="Hall N."/>
            <person name="Watson M."/>
            <person name="Adriaenssens E.M."/>
            <person name="Foster-Nyarko E."/>
            <person name="Jarju S."/>
            <person name="Secka A."/>
            <person name="Antonio M."/>
            <person name="Oren A."/>
            <person name="Chaudhuri R.R."/>
            <person name="La Ragione R."/>
            <person name="Hildebrand F."/>
            <person name="Pallen M.J."/>
        </authorList>
    </citation>
    <scope>NUCLEOTIDE SEQUENCE</scope>
    <source>
        <strain evidence="11">G3-2149</strain>
    </source>
</reference>
<dbReference type="Pfam" id="PF02384">
    <property type="entry name" value="N6_Mtase"/>
    <property type="match status" value="1"/>
</dbReference>
<proteinExistence type="inferred from homology"/>
<evidence type="ECO:0000256" key="2">
    <source>
        <dbReference type="ARBA" id="ARBA00011900"/>
    </source>
</evidence>
<evidence type="ECO:0000256" key="6">
    <source>
        <dbReference type="ARBA" id="ARBA00022747"/>
    </source>
</evidence>
<feature type="coiled-coil region" evidence="9">
    <location>
        <begin position="1101"/>
        <end position="1128"/>
    </location>
</feature>
<reference evidence="11" key="2">
    <citation type="submission" date="2021-04" db="EMBL/GenBank/DDBJ databases">
        <authorList>
            <person name="Gilroy R."/>
        </authorList>
    </citation>
    <scope>NUCLEOTIDE SEQUENCE</scope>
    <source>
        <strain evidence="11">G3-2149</strain>
    </source>
</reference>
<keyword evidence="5" id="KW-0949">S-adenosyl-L-methionine</keyword>